<accession>A0A0H2S1H7</accession>
<dbReference type="InterPro" id="IPR003959">
    <property type="entry name" value="ATPase_AAA_core"/>
</dbReference>
<dbReference type="GO" id="GO:0016887">
    <property type="term" value="F:ATP hydrolysis activity"/>
    <property type="evidence" value="ECO:0007669"/>
    <property type="project" value="InterPro"/>
</dbReference>
<evidence type="ECO:0000313" key="16">
    <source>
        <dbReference type="EMBL" id="KLO10871.1"/>
    </source>
</evidence>
<dbReference type="InterPro" id="IPR014851">
    <property type="entry name" value="BCS1_N"/>
</dbReference>
<sequence length="621" mass="69585">MSSFIPQLSSLAALHFQSFNMSGVMANGTTVESDSLFAAMYNFYSFLLTSPAFRDGARLFLLGGSIESARRLLNFAWAHFIESFFLTAEFEERDESFTWIMFWLSKQPSWNSSRNIRVSTLRYGQSGVADAVPGEEEYGKPVDPKRRLTYMPTHNRTQYMWFQGSWLSVTRTQTQGDAWNRTGDERLTITMFTRKLSKFDELLLEAKRAFKDDAEGRINIFVADTYNDWSLAGSRPKRPLSSVVLDKGIKERLLADAKEFMDNEKWYAERGIPWRRGYLLHGFPGTGKTSLIHALAGELNLDIYVVSLSKRGLDDSSLNELISKLPSRSLALMEDIDAAFFRGLTRENDALNLPGQPPGMKLPPGACPPAPSTGVTLSGLLGAIDGVAAQEGRLLFATTNKYSALDPALTRPGRLDVHVRFDYAGKWQVEELFRCFFPPRQAPDDRSDTSSCSSTVVAEDEPDRKSDEALSPPDSPVSLQHDENRSPSSDNDNDEQLDKYHSAIFTVDSGSHCPALTRDGVDELARKFAEHIPDREFSMAAIQGLLMQYKTRPFGAIQDADEWVVEERKKKQAAEGKADDKKAEEEVKEVPESKETAAKVELNDKEMFSIPSSWFGSIAMI</sequence>
<comment type="similarity">
    <text evidence="2">Belongs to the AAA ATPase family. BCS1 subfamily.</text>
</comment>
<protein>
    <submittedName>
        <fullName evidence="16">p-loop containing nucleoside triphosphate hydrolase protein</fullName>
    </submittedName>
</protein>
<dbReference type="Proteomes" id="UP000053477">
    <property type="component" value="Unassembled WGS sequence"/>
</dbReference>
<evidence type="ECO:0000256" key="7">
    <source>
        <dbReference type="ARBA" id="ARBA00022840"/>
    </source>
</evidence>
<evidence type="ECO:0000256" key="5">
    <source>
        <dbReference type="ARBA" id="ARBA00022792"/>
    </source>
</evidence>
<keyword evidence="6 16" id="KW-0378">Hydrolase</keyword>
<keyword evidence="8" id="KW-1133">Transmembrane helix</keyword>
<evidence type="ECO:0000256" key="2">
    <source>
        <dbReference type="ARBA" id="ARBA00007448"/>
    </source>
</evidence>
<dbReference type="Pfam" id="PF08740">
    <property type="entry name" value="BCS1_N"/>
    <property type="match status" value="1"/>
</dbReference>
<comment type="catalytic activity">
    <reaction evidence="11">
        <text>ATP + H2O = ADP + phosphate + H(+)</text>
        <dbReference type="Rhea" id="RHEA:13065"/>
        <dbReference type="ChEBI" id="CHEBI:15377"/>
        <dbReference type="ChEBI" id="CHEBI:15378"/>
        <dbReference type="ChEBI" id="CHEBI:30616"/>
        <dbReference type="ChEBI" id="CHEBI:43474"/>
        <dbReference type="ChEBI" id="CHEBI:456216"/>
    </reaction>
    <physiologicalReaction direction="left-to-right" evidence="11">
        <dbReference type="Rhea" id="RHEA:13066"/>
    </physiologicalReaction>
</comment>
<evidence type="ECO:0000256" key="11">
    <source>
        <dbReference type="ARBA" id="ARBA00048778"/>
    </source>
</evidence>
<dbReference type="InterPro" id="IPR057495">
    <property type="entry name" value="AAA_lid_BCS1"/>
</dbReference>
<keyword evidence="7 12" id="KW-0067">ATP-binding</keyword>
<dbReference type="GO" id="GO:0005524">
    <property type="term" value="F:ATP binding"/>
    <property type="evidence" value="ECO:0007669"/>
    <property type="project" value="UniProtKB-KW"/>
</dbReference>
<comment type="subcellular location">
    <subcellularLocation>
        <location evidence="1">Mitochondrion inner membrane</location>
        <topology evidence="1">Single-pass membrane protein</topology>
    </subcellularLocation>
</comment>
<dbReference type="EMBL" id="KQ086014">
    <property type="protein sequence ID" value="KLO10871.1"/>
    <property type="molecule type" value="Genomic_DNA"/>
</dbReference>
<dbReference type="OrthoDB" id="10251412at2759"/>
<dbReference type="InterPro" id="IPR050747">
    <property type="entry name" value="Mitochondrial_chaperone_BCS1"/>
</dbReference>
<evidence type="ECO:0000256" key="4">
    <source>
        <dbReference type="ARBA" id="ARBA00022741"/>
    </source>
</evidence>
<dbReference type="PANTHER" id="PTHR23070">
    <property type="entry name" value="BCS1 AAA-TYPE ATPASE"/>
    <property type="match status" value="1"/>
</dbReference>
<dbReference type="Pfam" id="PF25426">
    <property type="entry name" value="AAA_lid_BCS1"/>
    <property type="match status" value="1"/>
</dbReference>
<reference evidence="16 17" key="1">
    <citation type="submission" date="2015-04" db="EMBL/GenBank/DDBJ databases">
        <title>Complete genome sequence of Schizopora paradoxa KUC8140, a cosmopolitan wood degrader in East Asia.</title>
        <authorList>
            <consortium name="DOE Joint Genome Institute"/>
            <person name="Min B."/>
            <person name="Park H."/>
            <person name="Jang Y."/>
            <person name="Kim J.-J."/>
            <person name="Kim K.H."/>
            <person name="Pangilinan J."/>
            <person name="Lipzen A."/>
            <person name="Riley R."/>
            <person name="Grigoriev I.V."/>
            <person name="Spatafora J.W."/>
            <person name="Choi I.-G."/>
        </authorList>
    </citation>
    <scope>NUCLEOTIDE SEQUENCE [LARGE SCALE GENOMIC DNA]</scope>
    <source>
        <strain evidence="16 17">KUC8140</strain>
    </source>
</reference>
<dbReference type="Gene3D" id="3.40.50.300">
    <property type="entry name" value="P-loop containing nucleotide triphosphate hydrolases"/>
    <property type="match status" value="1"/>
</dbReference>
<keyword evidence="9" id="KW-0496">Mitochondrion</keyword>
<evidence type="ECO:0000256" key="8">
    <source>
        <dbReference type="ARBA" id="ARBA00022989"/>
    </source>
</evidence>
<proteinExistence type="inferred from homology"/>
<dbReference type="InterPro" id="IPR003960">
    <property type="entry name" value="ATPase_AAA_CS"/>
</dbReference>
<evidence type="ECO:0000256" key="9">
    <source>
        <dbReference type="ARBA" id="ARBA00023128"/>
    </source>
</evidence>
<evidence type="ECO:0000313" key="17">
    <source>
        <dbReference type="Proteomes" id="UP000053477"/>
    </source>
</evidence>
<organism evidence="16 17">
    <name type="scientific">Schizopora paradoxa</name>
    <dbReference type="NCBI Taxonomy" id="27342"/>
    <lineage>
        <taxon>Eukaryota</taxon>
        <taxon>Fungi</taxon>
        <taxon>Dikarya</taxon>
        <taxon>Basidiomycota</taxon>
        <taxon>Agaricomycotina</taxon>
        <taxon>Agaricomycetes</taxon>
        <taxon>Hymenochaetales</taxon>
        <taxon>Schizoporaceae</taxon>
        <taxon>Schizopora</taxon>
    </lineage>
</organism>
<keyword evidence="3" id="KW-0812">Transmembrane</keyword>
<keyword evidence="10" id="KW-0472">Membrane</keyword>
<feature type="domain" description="BCS1 N-terminal" evidence="15">
    <location>
        <begin position="60"/>
        <end position="243"/>
    </location>
</feature>
<evidence type="ECO:0000256" key="3">
    <source>
        <dbReference type="ARBA" id="ARBA00022692"/>
    </source>
</evidence>
<name>A0A0H2S1H7_9AGAM</name>
<dbReference type="InterPro" id="IPR027417">
    <property type="entry name" value="P-loop_NTPase"/>
</dbReference>
<dbReference type="Pfam" id="PF00004">
    <property type="entry name" value="AAA"/>
    <property type="match status" value="1"/>
</dbReference>
<feature type="region of interest" description="Disordered" evidence="13">
    <location>
        <begin position="570"/>
        <end position="593"/>
    </location>
</feature>
<keyword evidence="4 12" id="KW-0547">Nucleotide-binding</keyword>
<evidence type="ECO:0000259" key="15">
    <source>
        <dbReference type="SMART" id="SM01024"/>
    </source>
</evidence>
<dbReference type="InterPro" id="IPR003593">
    <property type="entry name" value="AAA+_ATPase"/>
</dbReference>
<keyword evidence="5" id="KW-0999">Mitochondrion inner membrane</keyword>
<evidence type="ECO:0000256" key="6">
    <source>
        <dbReference type="ARBA" id="ARBA00022801"/>
    </source>
</evidence>
<evidence type="ECO:0000256" key="12">
    <source>
        <dbReference type="RuleBase" id="RU003651"/>
    </source>
</evidence>
<feature type="domain" description="AAA+ ATPase" evidence="14">
    <location>
        <begin position="274"/>
        <end position="425"/>
    </location>
</feature>
<dbReference type="AlphaFoldDB" id="A0A0H2S1H7"/>
<dbReference type="PROSITE" id="PS00674">
    <property type="entry name" value="AAA"/>
    <property type="match status" value="1"/>
</dbReference>
<keyword evidence="17" id="KW-1185">Reference proteome</keyword>
<dbReference type="SUPFAM" id="SSF52540">
    <property type="entry name" value="P-loop containing nucleoside triphosphate hydrolases"/>
    <property type="match status" value="1"/>
</dbReference>
<dbReference type="SMART" id="SM00382">
    <property type="entry name" value="AAA"/>
    <property type="match status" value="1"/>
</dbReference>
<evidence type="ECO:0000256" key="1">
    <source>
        <dbReference type="ARBA" id="ARBA00004434"/>
    </source>
</evidence>
<dbReference type="SMART" id="SM01024">
    <property type="entry name" value="BCS1_N"/>
    <property type="match status" value="1"/>
</dbReference>
<dbReference type="GO" id="GO:0005743">
    <property type="term" value="C:mitochondrial inner membrane"/>
    <property type="evidence" value="ECO:0007669"/>
    <property type="project" value="UniProtKB-SubCell"/>
</dbReference>
<feature type="region of interest" description="Disordered" evidence="13">
    <location>
        <begin position="440"/>
        <end position="496"/>
    </location>
</feature>
<dbReference type="STRING" id="27342.A0A0H2S1H7"/>
<gene>
    <name evidence="16" type="ORF">SCHPADRAFT_877587</name>
</gene>
<evidence type="ECO:0000259" key="14">
    <source>
        <dbReference type="SMART" id="SM00382"/>
    </source>
</evidence>
<dbReference type="InParanoid" id="A0A0H2S1H7"/>
<evidence type="ECO:0000256" key="10">
    <source>
        <dbReference type="ARBA" id="ARBA00023136"/>
    </source>
</evidence>
<evidence type="ECO:0000256" key="13">
    <source>
        <dbReference type="SAM" id="MobiDB-lite"/>
    </source>
</evidence>